<comment type="caution">
    <text evidence="3">The sequence shown here is derived from an EMBL/GenBank/DDBJ whole genome shotgun (WGS) entry which is preliminary data.</text>
</comment>
<accession>A0A8B6GAE6</accession>
<dbReference type="AlphaFoldDB" id="A0A8B6GAE6"/>
<dbReference type="Proteomes" id="UP000596742">
    <property type="component" value="Unassembled WGS sequence"/>
</dbReference>
<keyword evidence="1" id="KW-0732">Signal</keyword>
<organism evidence="3 4">
    <name type="scientific">Mytilus galloprovincialis</name>
    <name type="common">Mediterranean mussel</name>
    <dbReference type="NCBI Taxonomy" id="29158"/>
    <lineage>
        <taxon>Eukaryota</taxon>
        <taxon>Metazoa</taxon>
        <taxon>Spiralia</taxon>
        <taxon>Lophotrochozoa</taxon>
        <taxon>Mollusca</taxon>
        <taxon>Bivalvia</taxon>
        <taxon>Autobranchia</taxon>
        <taxon>Pteriomorphia</taxon>
        <taxon>Mytilida</taxon>
        <taxon>Mytiloidea</taxon>
        <taxon>Mytilidae</taxon>
        <taxon>Mytilinae</taxon>
        <taxon>Mytilus</taxon>
    </lineage>
</organism>
<feature type="domain" description="C1q" evidence="2">
    <location>
        <begin position="206"/>
        <end position="334"/>
    </location>
</feature>
<feature type="chain" id="PRO_5032291782" description="C1q domain-containing protein" evidence="1">
    <location>
        <begin position="27"/>
        <end position="334"/>
    </location>
</feature>
<proteinExistence type="predicted"/>
<dbReference type="PROSITE" id="PS50871">
    <property type="entry name" value="C1Q"/>
    <property type="match status" value="1"/>
</dbReference>
<dbReference type="SUPFAM" id="SSF49842">
    <property type="entry name" value="TNF-like"/>
    <property type="match status" value="1"/>
</dbReference>
<evidence type="ECO:0000313" key="4">
    <source>
        <dbReference type="Proteomes" id="UP000596742"/>
    </source>
</evidence>
<dbReference type="InterPro" id="IPR008983">
    <property type="entry name" value="Tumour_necrosis_fac-like_dom"/>
</dbReference>
<protein>
    <recommendedName>
        <fullName evidence="2">C1q domain-containing protein</fullName>
    </recommendedName>
</protein>
<evidence type="ECO:0000313" key="3">
    <source>
        <dbReference type="EMBL" id="VDI61262.1"/>
    </source>
</evidence>
<gene>
    <name evidence="3" type="ORF">MGAL_10B033756</name>
</gene>
<dbReference type="EMBL" id="UYJE01008118">
    <property type="protein sequence ID" value="VDI61262.1"/>
    <property type="molecule type" value="Genomic_DNA"/>
</dbReference>
<name>A0A8B6GAE6_MYTGA</name>
<reference evidence="3" key="1">
    <citation type="submission" date="2018-11" db="EMBL/GenBank/DDBJ databases">
        <authorList>
            <person name="Alioto T."/>
            <person name="Alioto T."/>
        </authorList>
    </citation>
    <scope>NUCLEOTIDE SEQUENCE</scope>
</reference>
<keyword evidence="4" id="KW-1185">Reference proteome</keyword>
<dbReference type="Gene3D" id="2.60.120.40">
    <property type="match status" value="1"/>
</dbReference>
<evidence type="ECO:0000256" key="1">
    <source>
        <dbReference type="SAM" id="SignalP"/>
    </source>
</evidence>
<dbReference type="InterPro" id="IPR001073">
    <property type="entry name" value="C1q_dom"/>
</dbReference>
<sequence length="334" mass="36695">MDFKIIFVNPMTVVINLLLLSTVTDAICILPPELRNTEWIYKYTKPDDNQPITTTLRIQNTVLPQQSSVRFNALGTTMDAWTCISNLTLSDTESVAVFKSDTSYSDGPFGGNRRLYLCMKFTKVTDNLFYFYLLSDVDNTILPNERVFNPPENSIPDDSDPLCSTFCQYTSEPKIRTLQKTGTTDVVPSDAALCTPCESPCEEPYSTVAGHAFTATLPLGYTPVSIGSPIKYTLINSASIGSEYNAATGIYTVAKPGIYLISVSMMSGLLTASHLTIRKNADVLVWLYTNNDYDMASQTININLAANDKISVVVNSGSSLFSVYNTFSVLGPIE</sequence>
<evidence type="ECO:0000259" key="2">
    <source>
        <dbReference type="PROSITE" id="PS50871"/>
    </source>
</evidence>
<dbReference type="Pfam" id="PF00386">
    <property type="entry name" value="C1q"/>
    <property type="match status" value="1"/>
</dbReference>
<feature type="signal peptide" evidence="1">
    <location>
        <begin position="1"/>
        <end position="26"/>
    </location>
</feature>
<dbReference type="OrthoDB" id="6116210at2759"/>